<sequence>MPPQHPTKEPNSNTSPGDDTPGKELPPDAPLSTLCALLTTDLNRRSLPTSARSVPHDPLDKYTKAQMPKIYDGHPTDIFSLIDPKVVDEWDSRPACKLFALPFGIEARNRSRHNSIRACIFAAVAEITQSQQMGISAPKPSKQAKRLNYTPSAFLIYNLTEAQRRTLLEKTVWSSIDISFRVALPEPNLPDFLFNIKGFTTMSMDLVRSMVVAVWQDKETQTSLQMISQAAANKEHTYSQSNIKAFTESLEVKRLDVKEKGDILAPRFNIHAESKYIKDHNLWAQIQDFLADCQYSSNMLGRGTTQIAPYECRICYSVDHPHGLCPFPSIAGWNRPS</sequence>
<organism evidence="2 3">
    <name type="scientific">Russula ochroleuca</name>
    <dbReference type="NCBI Taxonomy" id="152965"/>
    <lineage>
        <taxon>Eukaryota</taxon>
        <taxon>Fungi</taxon>
        <taxon>Dikarya</taxon>
        <taxon>Basidiomycota</taxon>
        <taxon>Agaricomycotina</taxon>
        <taxon>Agaricomycetes</taxon>
        <taxon>Russulales</taxon>
        <taxon>Russulaceae</taxon>
        <taxon>Russula</taxon>
    </lineage>
</organism>
<feature type="region of interest" description="Disordered" evidence="1">
    <location>
        <begin position="1"/>
        <end position="30"/>
    </location>
</feature>
<proteinExistence type="predicted"/>
<reference evidence="2" key="1">
    <citation type="submission" date="2019-10" db="EMBL/GenBank/DDBJ databases">
        <authorList>
            <consortium name="DOE Joint Genome Institute"/>
            <person name="Kuo A."/>
            <person name="Miyauchi S."/>
            <person name="Kiss E."/>
            <person name="Drula E."/>
            <person name="Kohler A."/>
            <person name="Sanchez-Garcia M."/>
            <person name="Andreopoulos B."/>
            <person name="Barry K.W."/>
            <person name="Bonito G."/>
            <person name="Buee M."/>
            <person name="Carver A."/>
            <person name="Chen C."/>
            <person name="Cichocki N."/>
            <person name="Clum A."/>
            <person name="Culley D."/>
            <person name="Crous P.W."/>
            <person name="Fauchery L."/>
            <person name="Girlanda M."/>
            <person name="Hayes R."/>
            <person name="Keri Z."/>
            <person name="LaButti K."/>
            <person name="Lipzen A."/>
            <person name="Lombard V."/>
            <person name="Magnuson J."/>
            <person name="Maillard F."/>
            <person name="Morin E."/>
            <person name="Murat C."/>
            <person name="Nolan M."/>
            <person name="Ohm R."/>
            <person name="Pangilinan J."/>
            <person name="Pereira M."/>
            <person name="Perotto S."/>
            <person name="Peter M."/>
            <person name="Riley R."/>
            <person name="Sitrit Y."/>
            <person name="Stielow B."/>
            <person name="Szollosi G."/>
            <person name="Zifcakova L."/>
            <person name="Stursova M."/>
            <person name="Spatafora J.W."/>
            <person name="Tedersoo L."/>
            <person name="Vaario L.-M."/>
            <person name="Yamada A."/>
            <person name="Yan M."/>
            <person name="Wang P."/>
            <person name="Xu J."/>
            <person name="Bruns T."/>
            <person name="Baldrian P."/>
            <person name="Vilgalys R."/>
            <person name="Henrissat B."/>
            <person name="Grigoriev I.V."/>
            <person name="Hibbett D."/>
            <person name="Nagy L.G."/>
            <person name="Martin F.M."/>
        </authorList>
    </citation>
    <scope>NUCLEOTIDE SEQUENCE</scope>
    <source>
        <strain evidence="2">Prilba</strain>
    </source>
</reference>
<protein>
    <submittedName>
        <fullName evidence="2">Uncharacterized protein</fullName>
    </submittedName>
</protein>
<reference evidence="2" key="2">
    <citation type="journal article" date="2020" name="Nat. Commun.">
        <title>Large-scale genome sequencing of mycorrhizal fungi provides insights into the early evolution of symbiotic traits.</title>
        <authorList>
            <person name="Miyauchi S."/>
            <person name="Kiss E."/>
            <person name="Kuo A."/>
            <person name="Drula E."/>
            <person name="Kohler A."/>
            <person name="Sanchez-Garcia M."/>
            <person name="Morin E."/>
            <person name="Andreopoulos B."/>
            <person name="Barry K.W."/>
            <person name="Bonito G."/>
            <person name="Buee M."/>
            <person name="Carver A."/>
            <person name="Chen C."/>
            <person name="Cichocki N."/>
            <person name="Clum A."/>
            <person name="Culley D."/>
            <person name="Crous P.W."/>
            <person name="Fauchery L."/>
            <person name="Girlanda M."/>
            <person name="Hayes R.D."/>
            <person name="Keri Z."/>
            <person name="LaButti K."/>
            <person name="Lipzen A."/>
            <person name="Lombard V."/>
            <person name="Magnuson J."/>
            <person name="Maillard F."/>
            <person name="Murat C."/>
            <person name="Nolan M."/>
            <person name="Ohm R.A."/>
            <person name="Pangilinan J."/>
            <person name="Pereira M.F."/>
            <person name="Perotto S."/>
            <person name="Peter M."/>
            <person name="Pfister S."/>
            <person name="Riley R."/>
            <person name="Sitrit Y."/>
            <person name="Stielow J.B."/>
            <person name="Szollosi G."/>
            <person name="Zifcakova L."/>
            <person name="Stursova M."/>
            <person name="Spatafora J.W."/>
            <person name="Tedersoo L."/>
            <person name="Vaario L.M."/>
            <person name="Yamada A."/>
            <person name="Yan M."/>
            <person name="Wang P."/>
            <person name="Xu J."/>
            <person name="Bruns T."/>
            <person name="Baldrian P."/>
            <person name="Vilgalys R."/>
            <person name="Dunand C."/>
            <person name="Henrissat B."/>
            <person name="Grigoriev I.V."/>
            <person name="Hibbett D."/>
            <person name="Nagy L.G."/>
            <person name="Martin F.M."/>
        </authorList>
    </citation>
    <scope>NUCLEOTIDE SEQUENCE</scope>
    <source>
        <strain evidence="2">Prilba</strain>
    </source>
</reference>
<dbReference type="Proteomes" id="UP000759537">
    <property type="component" value="Unassembled WGS sequence"/>
</dbReference>
<evidence type="ECO:0000256" key="1">
    <source>
        <dbReference type="SAM" id="MobiDB-lite"/>
    </source>
</evidence>
<comment type="caution">
    <text evidence="2">The sequence shown here is derived from an EMBL/GenBank/DDBJ whole genome shotgun (WGS) entry which is preliminary data.</text>
</comment>
<dbReference type="AlphaFoldDB" id="A0A9P5JXY4"/>
<evidence type="ECO:0000313" key="2">
    <source>
        <dbReference type="EMBL" id="KAF8469858.1"/>
    </source>
</evidence>
<gene>
    <name evidence="2" type="ORF">DFH94DRAFT_697185</name>
</gene>
<dbReference type="OrthoDB" id="3230575at2759"/>
<evidence type="ECO:0000313" key="3">
    <source>
        <dbReference type="Proteomes" id="UP000759537"/>
    </source>
</evidence>
<accession>A0A9P5JXY4</accession>
<name>A0A9P5JXY4_9AGAM</name>
<dbReference type="EMBL" id="WHVB01000027">
    <property type="protein sequence ID" value="KAF8469858.1"/>
    <property type="molecule type" value="Genomic_DNA"/>
</dbReference>
<keyword evidence="3" id="KW-1185">Reference proteome</keyword>